<reference evidence="10 11" key="1">
    <citation type="submission" date="2019-02" db="EMBL/GenBank/DDBJ databases">
        <title>Deep-cultivation of Planctomycetes and their phenomic and genomic characterization uncovers novel biology.</title>
        <authorList>
            <person name="Wiegand S."/>
            <person name="Jogler M."/>
            <person name="Boedeker C."/>
            <person name="Pinto D."/>
            <person name="Vollmers J."/>
            <person name="Rivas-Marin E."/>
            <person name="Kohn T."/>
            <person name="Peeters S.H."/>
            <person name="Heuer A."/>
            <person name="Rast P."/>
            <person name="Oberbeckmann S."/>
            <person name="Bunk B."/>
            <person name="Jeske O."/>
            <person name="Meyerdierks A."/>
            <person name="Storesund J.E."/>
            <person name="Kallscheuer N."/>
            <person name="Luecker S."/>
            <person name="Lage O.M."/>
            <person name="Pohl T."/>
            <person name="Merkel B.J."/>
            <person name="Hornburger P."/>
            <person name="Mueller R.-W."/>
            <person name="Bruemmer F."/>
            <person name="Labrenz M."/>
            <person name="Spormann A.M."/>
            <person name="Op den Camp H."/>
            <person name="Overmann J."/>
            <person name="Amann R."/>
            <person name="Jetten M.S.M."/>
            <person name="Mascher T."/>
            <person name="Medema M.H."/>
            <person name="Devos D.P."/>
            <person name="Kaster A.-K."/>
            <person name="Ovreas L."/>
            <person name="Rohde M."/>
            <person name="Galperin M.Y."/>
            <person name="Jogler C."/>
        </authorList>
    </citation>
    <scope>NUCLEOTIDE SEQUENCE [LARGE SCALE GENOMIC DNA]</scope>
    <source>
        <strain evidence="10 11">Mal52</strain>
    </source>
</reference>
<evidence type="ECO:0000313" key="10">
    <source>
        <dbReference type="EMBL" id="QDU41645.1"/>
    </source>
</evidence>
<dbReference type="GO" id="GO:0071978">
    <property type="term" value="P:bacterial-type flagellum-dependent swarming motility"/>
    <property type="evidence" value="ECO:0007669"/>
    <property type="project" value="TreeGrafter"/>
</dbReference>
<evidence type="ECO:0000256" key="1">
    <source>
        <dbReference type="ARBA" id="ARBA00004117"/>
    </source>
</evidence>
<keyword evidence="10" id="KW-0282">Flagellum</keyword>
<dbReference type="AlphaFoldDB" id="A0A517ZGP3"/>
<evidence type="ECO:0000256" key="3">
    <source>
        <dbReference type="ARBA" id="ARBA00019015"/>
    </source>
</evidence>
<name>A0A517ZGP3_9PLAN</name>
<dbReference type="InterPro" id="IPR001444">
    <property type="entry name" value="Flag_bb_rod_N"/>
</dbReference>
<evidence type="ECO:0000256" key="2">
    <source>
        <dbReference type="ARBA" id="ARBA00009677"/>
    </source>
</evidence>
<evidence type="ECO:0000313" key="11">
    <source>
        <dbReference type="Proteomes" id="UP000319383"/>
    </source>
</evidence>
<dbReference type="GO" id="GO:0009424">
    <property type="term" value="C:bacterial-type flagellum hook"/>
    <property type="evidence" value="ECO:0007669"/>
    <property type="project" value="TreeGrafter"/>
</dbReference>
<protein>
    <recommendedName>
        <fullName evidence="3 5">Flagellar hook protein FlgE</fullName>
    </recommendedName>
</protein>
<evidence type="ECO:0000259" key="6">
    <source>
        <dbReference type="Pfam" id="PF00460"/>
    </source>
</evidence>
<dbReference type="InterPro" id="IPR053967">
    <property type="entry name" value="LlgE_F_G-like_D1"/>
</dbReference>
<dbReference type="Pfam" id="PF22692">
    <property type="entry name" value="LlgE_F_G_D1"/>
    <property type="match status" value="1"/>
</dbReference>
<gene>
    <name evidence="10" type="primary">flgE</name>
    <name evidence="10" type="ORF">Mal52_00980</name>
</gene>
<dbReference type="GO" id="GO:0005829">
    <property type="term" value="C:cytosol"/>
    <property type="evidence" value="ECO:0007669"/>
    <property type="project" value="TreeGrafter"/>
</dbReference>
<evidence type="ECO:0000256" key="5">
    <source>
        <dbReference type="RuleBase" id="RU362116"/>
    </source>
</evidence>
<feature type="domain" description="Flagellar basal-body/hook protein C-terminal" evidence="7">
    <location>
        <begin position="539"/>
        <end position="580"/>
    </location>
</feature>
<feature type="domain" description="Flagellar hook protein FlgE D2" evidence="8">
    <location>
        <begin position="352"/>
        <end position="464"/>
    </location>
</feature>
<accession>A0A517ZGP3</accession>
<dbReference type="InterPro" id="IPR037058">
    <property type="entry name" value="Falgellar_hook_FlgE_sf"/>
</dbReference>
<feature type="domain" description="Flagellar hook protein FlgE/F/G-like D1" evidence="9">
    <location>
        <begin position="114"/>
        <end position="176"/>
    </location>
</feature>
<dbReference type="PANTHER" id="PTHR30435:SF1">
    <property type="entry name" value="FLAGELLAR HOOK PROTEIN FLGE"/>
    <property type="match status" value="1"/>
</dbReference>
<dbReference type="InterPro" id="IPR037925">
    <property type="entry name" value="FlgE/F/G-like"/>
</dbReference>
<keyword evidence="11" id="KW-1185">Reference proteome</keyword>
<feature type="domain" description="Flagellar basal body rod protein N-terminal" evidence="6">
    <location>
        <begin position="24"/>
        <end position="54"/>
    </location>
</feature>
<dbReference type="KEGG" id="sdyn:Mal52_00980"/>
<keyword evidence="4 5" id="KW-0975">Bacterial flagellum</keyword>
<dbReference type="Pfam" id="PF07559">
    <property type="entry name" value="FlgE_D2"/>
    <property type="match status" value="1"/>
</dbReference>
<dbReference type="EMBL" id="CP036276">
    <property type="protein sequence ID" value="QDU41645.1"/>
    <property type="molecule type" value="Genomic_DNA"/>
</dbReference>
<evidence type="ECO:0000259" key="8">
    <source>
        <dbReference type="Pfam" id="PF07559"/>
    </source>
</evidence>
<comment type="function">
    <text evidence="5">A flexible structure which links the flagellar filament to the drive apparatus in the basal body.</text>
</comment>
<dbReference type="InterPro" id="IPR020013">
    <property type="entry name" value="Flagellar_FlgE/F/G"/>
</dbReference>
<keyword evidence="10" id="KW-0969">Cilium</keyword>
<dbReference type="GO" id="GO:0009425">
    <property type="term" value="C:bacterial-type flagellum basal body"/>
    <property type="evidence" value="ECO:0007669"/>
    <property type="project" value="UniProtKB-SubCell"/>
</dbReference>
<dbReference type="InterPro" id="IPR010930">
    <property type="entry name" value="Flg_bb/hook_C_dom"/>
</dbReference>
<dbReference type="SUPFAM" id="SSF117143">
    <property type="entry name" value="Flagellar hook protein flgE"/>
    <property type="match status" value="1"/>
</dbReference>
<evidence type="ECO:0000259" key="7">
    <source>
        <dbReference type="Pfam" id="PF06429"/>
    </source>
</evidence>
<evidence type="ECO:0000256" key="4">
    <source>
        <dbReference type="ARBA" id="ARBA00023143"/>
    </source>
</evidence>
<organism evidence="10 11">
    <name type="scientific">Symmachiella dynata</name>
    <dbReference type="NCBI Taxonomy" id="2527995"/>
    <lineage>
        <taxon>Bacteria</taxon>
        <taxon>Pseudomonadati</taxon>
        <taxon>Planctomycetota</taxon>
        <taxon>Planctomycetia</taxon>
        <taxon>Planctomycetales</taxon>
        <taxon>Planctomycetaceae</taxon>
        <taxon>Symmachiella</taxon>
    </lineage>
</organism>
<evidence type="ECO:0000259" key="9">
    <source>
        <dbReference type="Pfam" id="PF22692"/>
    </source>
</evidence>
<dbReference type="Pfam" id="PF06429">
    <property type="entry name" value="Flg_bbr_C"/>
    <property type="match status" value="1"/>
</dbReference>
<comment type="subcellular location">
    <subcellularLocation>
        <location evidence="1 5">Bacterial flagellum basal body</location>
    </subcellularLocation>
</comment>
<dbReference type="Proteomes" id="UP000319383">
    <property type="component" value="Chromosome"/>
</dbReference>
<comment type="similarity">
    <text evidence="2 5">Belongs to the flagella basal body rod proteins family.</text>
</comment>
<dbReference type="PANTHER" id="PTHR30435">
    <property type="entry name" value="FLAGELLAR PROTEIN"/>
    <property type="match status" value="1"/>
</dbReference>
<dbReference type="Gene3D" id="2.60.98.20">
    <property type="entry name" value="Flagellar hook protein FlgE"/>
    <property type="match status" value="1"/>
</dbReference>
<dbReference type="InterPro" id="IPR011491">
    <property type="entry name" value="FlgE_D2"/>
</dbReference>
<sequence>MIGLVEPNCHARPWGVIMGLTSALNTSLNGLSLNETAIDVLSNNIANAGTNAFKSSQVQFSTQLARTLSFGSRPTATNGGTNAKQIGLGATVAAIIPDFSQGSITNTTTPSDLAIQGDGFFIVESQEGNVYTRNGTFRLNSENVLTNSQGLRVQAYGVDDDFNIINTELKGVQIPLGELSIAEATENVVMSGALSPQGEIGTHGTLLETAPLVIDGAGTALTSTATLLSDVRLASDPATQLFTGIPADLELTAVKGGRTLDTKTLAVTATTTVQDYMDFLDQTLGLQSNGVPTDADGIAVGVDLSGGMIRAKGNRGSVNDISVPVGSMVMNGGVVGLDVPRNGEAADGESTFTTFVVFDSLGEALTVRMSAYKEAETTSSTTFRYILESDNNSSGIPGDVDIALGSSTVVFDSVGNVADQPNNSFSIDRNGSAAVSPMVFEVDMSAISGISSSGSNLNLKSQDGSSPGVLTSFVIDEQGVINGVFDNGVIRTLGQVVLARFTNPGGLLQDGGDTFREGVSSGEPLVSTPGTFGAGTIRAGAIELSNTDIGRSLVDLIVASTNYRGNARVIDSTNRLVDELLLLGR</sequence>
<dbReference type="Pfam" id="PF00460">
    <property type="entry name" value="Flg_bb_rod"/>
    <property type="match status" value="1"/>
</dbReference>
<dbReference type="NCBIfam" id="TIGR03506">
    <property type="entry name" value="FlgEFG_subfam"/>
    <property type="match status" value="2"/>
</dbReference>
<keyword evidence="10" id="KW-0966">Cell projection</keyword>
<proteinExistence type="inferred from homology"/>